<dbReference type="Proteomes" id="UP000268615">
    <property type="component" value="Unassembled WGS sequence"/>
</dbReference>
<organism evidence="1 2">
    <name type="scientific">Buttiauxella warmboldiae</name>
    <dbReference type="NCBI Taxonomy" id="82993"/>
    <lineage>
        <taxon>Bacteria</taxon>
        <taxon>Pseudomonadati</taxon>
        <taxon>Pseudomonadota</taxon>
        <taxon>Gammaproteobacteria</taxon>
        <taxon>Enterobacterales</taxon>
        <taxon>Enterobacteriaceae</taxon>
        <taxon>Buttiauxella</taxon>
    </lineage>
</organism>
<sequence length="197" mass="22395">MSYNTSVKKLGEAISSSALAVSCSAKKKQRINWSASTGIRYLKKGTISVYRIDNGVKLFTLSAPYILGLPLMRAPKVTDFYRCDTDCEFSVVSVDEADRIFNESDLWEHAIEVMSFHKGSFFSRSAIMTTNNSDQIVYESLKVIHDMKEIEKNKTSIYSFIMERYPISRGTIYKIVNKLVHAGEIEIERGHLIRMNA</sequence>
<dbReference type="EMBL" id="RPOH01000021">
    <property type="protein sequence ID" value="RPH29253.1"/>
    <property type="molecule type" value="Genomic_DNA"/>
</dbReference>
<comment type="caution">
    <text evidence="1">The sequence shown here is derived from an EMBL/GenBank/DDBJ whole genome shotgun (WGS) entry which is preliminary data.</text>
</comment>
<accession>A0A3N5EAB2</accession>
<protein>
    <submittedName>
        <fullName evidence="1">Uncharacterized protein</fullName>
    </submittedName>
</protein>
<evidence type="ECO:0000313" key="1">
    <source>
        <dbReference type="EMBL" id="RPH29253.1"/>
    </source>
</evidence>
<evidence type="ECO:0000313" key="2">
    <source>
        <dbReference type="Proteomes" id="UP000268615"/>
    </source>
</evidence>
<gene>
    <name evidence="1" type="ORF">EHN07_06275</name>
</gene>
<proteinExistence type="predicted"/>
<keyword evidence="2" id="KW-1185">Reference proteome</keyword>
<reference evidence="1 2" key="1">
    <citation type="submission" date="2018-11" db="EMBL/GenBank/DDBJ databases">
        <title>Draft genome sequence of Buttiauxella warmboldiae CCUG 35512.</title>
        <authorList>
            <person name="Salva-Serra F."/>
            <person name="Marathe N."/>
            <person name="Moore E."/>
            <person name="Svensson L."/>
            <person name="Engstrom-Jakobsson H."/>
        </authorList>
    </citation>
    <scope>NUCLEOTIDE SEQUENCE [LARGE SCALE GENOMIC DNA]</scope>
    <source>
        <strain evidence="1 2">CCUG 35512</strain>
    </source>
</reference>
<dbReference type="OrthoDB" id="6590563at2"/>
<dbReference type="RefSeq" id="WP_124023324.1">
    <property type="nucleotide sequence ID" value="NZ_RPOH01000021.1"/>
</dbReference>
<dbReference type="AlphaFoldDB" id="A0A3N5EAB2"/>
<name>A0A3N5EAB2_9ENTR</name>